<sequence>MHVEPKELIKSIAFELGKDEFGHLDYTLWWYARASCKGLEICWPVRPDFDFYDFTSPFGALSALLVRKDSIRDLVPKRFTDLPPGFLNKSRVHIINQLSFDFYKVQQLLSEFREVGFLRLQGPSYSTIEQSKKIFDSWAGRSGRALFAWMRNDWDCTYSGGCRNEPNSKLPNLPYKPEDHKRAIDEFIRLIGLSRPFAITFGNVTPAPNMMWIC</sequence>
<name>A0A2A9PCC7_OPHUN</name>
<proteinExistence type="predicted"/>
<evidence type="ECO:0000313" key="1">
    <source>
        <dbReference type="EMBL" id="PFH58530.1"/>
    </source>
</evidence>
<evidence type="ECO:0000313" key="2">
    <source>
        <dbReference type="Proteomes" id="UP000037136"/>
    </source>
</evidence>
<dbReference type="Proteomes" id="UP000037136">
    <property type="component" value="Unassembled WGS sequence"/>
</dbReference>
<dbReference type="AlphaFoldDB" id="A0A2A9PCC7"/>
<reference evidence="1 2" key="1">
    <citation type="journal article" date="2015" name="BMC Genomics">
        <title>Gene expression during zombie ant biting behavior reflects the complexity underlying fungal parasitic behavioral manipulation.</title>
        <authorList>
            <person name="de Bekker C."/>
            <person name="Ohm R.A."/>
            <person name="Loreto R.G."/>
            <person name="Sebastian A."/>
            <person name="Albert I."/>
            <person name="Merrow M."/>
            <person name="Brachmann A."/>
            <person name="Hughes D.P."/>
        </authorList>
    </citation>
    <scope>NUCLEOTIDE SEQUENCE [LARGE SCALE GENOMIC DNA]</scope>
    <source>
        <strain evidence="1 2">SC16a</strain>
    </source>
</reference>
<protein>
    <submittedName>
        <fullName evidence="1">Uncharacterized protein</fullName>
    </submittedName>
</protein>
<gene>
    <name evidence="1" type="ORF">XA68_13573</name>
</gene>
<comment type="caution">
    <text evidence="1">The sequence shown here is derived from an EMBL/GenBank/DDBJ whole genome shotgun (WGS) entry which is preliminary data.</text>
</comment>
<dbReference type="EMBL" id="LAZP02000283">
    <property type="protein sequence ID" value="PFH58530.1"/>
    <property type="molecule type" value="Genomic_DNA"/>
</dbReference>
<accession>A0A2A9PCC7</accession>
<dbReference type="OrthoDB" id="4918988at2759"/>
<organism evidence="1 2">
    <name type="scientific">Ophiocordyceps unilateralis</name>
    <name type="common">Zombie-ant fungus</name>
    <name type="synonym">Torrubia unilateralis</name>
    <dbReference type="NCBI Taxonomy" id="268505"/>
    <lineage>
        <taxon>Eukaryota</taxon>
        <taxon>Fungi</taxon>
        <taxon>Dikarya</taxon>
        <taxon>Ascomycota</taxon>
        <taxon>Pezizomycotina</taxon>
        <taxon>Sordariomycetes</taxon>
        <taxon>Hypocreomycetidae</taxon>
        <taxon>Hypocreales</taxon>
        <taxon>Ophiocordycipitaceae</taxon>
        <taxon>Ophiocordyceps</taxon>
    </lineage>
</organism>
<keyword evidence="2" id="KW-1185">Reference proteome</keyword>
<reference evidence="1 2" key="2">
    <citation type="journal article" date="2017" name="Sci. Rep.">
        <title>Ant-infecting Ophiocordyceps genomes reveal a high diversity of potential behavioral manipulation genes and a possible major role for enterotoxins.</title>
        <authorList>
            <person name="de Bekker C."/>
            <person name="Ohm R.A."/>
            <person name="Evans H.C."/>
            <person name="Brachmann A."/>
            <person name="Hughes D.P."/>
        </authorList>
    </citation>
    <scope>NUCLEOTIDE SEQUENCE [LARGE SCALE GENOMIC DNA]</scope>
    <source>
        <strain evidence="1 2">SC16a</strain>
    </source>
</reference>